<evidence type="ECO:0000259" key="12">
    <source>
        <dbReference type="PROSITE" id="PS51163"/>
    </source>
</evidence>
<evidence type="ECO:0000256" key="11">
    <source>
        <dbReference type="ARBA" id="ARBA00048366"/>
    </source>
</evidence>
<organism evidence="13 14">
    <name type="scientific">Desulfurispirillum indicum (strain ATCC BAA-1389 / DSM 22839 / S5)</name>
    <dbReference type="NCBI Taxonomy" id="653733"/>
    <lineage>
        <taxon>Bacteria</taxon>
        <taxon>Pseudomonadati</taxon>
        <taxon>Chrysiogenota</taxon>
        <taxon>Chrysiogenia</taxon>
        <taxon>Chrysiogenales</taxon>
        <taxon>Chrysiogenaceae</taxon>
        <taxon>Desulfurispirillum</taxon>
    </lineage>
</organism>
<dbReference type="KEGG" id="din:Selin_0555"/>
<evidence type="ECO:0000256" key="3">
    <source>
        <dbReference type="ARBA" id="ARBA00012584"/>
    </source>
</evidence>
<evidence type="ECO:0000256" key="7">
    <source>
        <dbReference type="ARBA" id="ARBA00022695"/>
    </source>
</evidence>
<proteinExistence type="inferred from homology"/>
<sequence length="204" mass="22226">MSTVHTEFLVFSQLLHIVKTVKAESLLCFPTETLYGLGGLATSQKVADEVFQVKGRPQGAPLPVLFAHRQQVERYLEIPAELEVLLEHFWPGPLTVALTARVPFPSGVLDGKGRVAARITSHRLLKTVIDYAGPMIATSANRSGEAPAMSAEACLHLQPDAIIMDDPSTSSVPSTVIGWDDGELRVYREGVIPEAQLRAVFIKK</sequence>
<comment type="subcellular location">
    <subcellularLocation>
        <location evidence="1">Cytoplasm</location>
    </subcellularLocation>
</comment>
<evidence type="ECO:0000256" key="5">
    <source>
        <dbReference type="ARBA" id="ARBA00022679"/>
    </source>
</evidence>
<dbReference type="InterPro" id="IPR006070">
    <property type="entry name" value="Sua5-like_dom"/>
</dbReference>
<keyword evidence="6" id="KW-0819">tRNA processing</keyword>
<evidence type="ECO:0000256" key="9">
    <source>
        <dbReference type="ARBA" id="ARBA00022840"/>
    </source>
</evidence>
<evidence type="ECO:0000256" key="2">
    <source>
        <dbReference type="ARBA" id="ARBA00007663"/>
    </source>
</evidence>
<dbReference type="EC" id="2.7.7.87" evidence="3"/>
<accession>E6W0X1</accession>
<dbReference type="NCBIfam" id="TIGR00057">
    <property type="entry name" value="L-threonylcarbamoyladenylate synthase"/>
    <property type="match status" value="1"/>
</dbReference>
<dbReference type="GO" id="GO:0005524">
    <property type="term" value="F:ATP binding"/>
    <property type="evidence" value="ECO:0007669"/>
    <property type="project" value="UniProtKB-KW"/>
</dbReference>
<protein>
    <recommendedName>
        <fullName evidence="10">L-threonylcarbamoyladenylate synthase</fullName>
        <ecNumber evidence="3">2.7.7.87</ecNumber>
    </recommendedName>
    <alternativeName>
        <fullName evidence="10">L-threonylcarbamoyladenylate synthase</fullName>
    </alternativeName>
</protein>
<keyword evidence="8" id="KW-0547">Nucleotide-binding</keyword>
<keyword evidence="4" id="KW-0963">Cytoplasm</keyword>
<dbReference type="InterPro" id="IPR050156">
    <property type="entry name" value="TC-AMP_synthase_SUA5"/>
</dbReference>
<dbReference type="PANTHER" id="PTHR17490">
    <property type="entry name" value="SUA5"/>
    <property type="match status" value="1"/>
</dbReference>
<gene>
    <name evidence="13" type="ordered locus">Selin_0555</name>
</gene>
<dbReference type="EMBL" id="CP002432">
    <property type="protein sequence ID" value="ADU65303.1"/>
    <property type="molecule type" value="Genomic_DNA"/>
</dbReference>
<evidence type="ECO:0000256" key="1">
    <source>
        <dbReference type="ARBA" id="ARBA00004496"/>
    </source>
</evidence>
<dbReference type="STRING" id="653733.Selin_0555"/>
<evidence type="ECO:0000256" key="8">
    <source>
        <dbReference type="ARBA" id="ARBA00022741"/>
    </source>
</evidence>
<evidence type="ECO:0000256" key="6">
    <source>
        <dbReference type="ARBA" id="ARBA00022694"/>
    </source>
</evidence>
<name>E6W0X1_DESIS</name>
<dbReference type="Gene3D" id="3.90.870.10">
    <property type="entry name" value="DHBP synthase"/>
    <property type="match status" value="1"/>
</dbReference>
<keyword evidence="5" id="KW-0808">Transferase</keyword>
<dbReference type="GO" id="GO:0000049">
    <property type="term" value="F:tRNA binding"/>
    <property type="evidence" value="ECO:0007669"/>
    <property type="project" value="TreeGrafter"/>
</dbReference>
<dbReference type="RefSeq" id="WP_013505191.1">
    <property type="nucleotide sequence ID" value="NC_014836.1"/>
</dbReference>
<dbReference type="InParanoid" id="E6W0X1"/>
<feature type="domain" description="YrdC-like" evidence="12">
    <location>
        <begin position="11"/>
        <end position="192"/>
    </location>
</feature>
<keyword evidence="7" id="KW-0548">Nucleotidyltransferase</keyword>
<comment type="similarity">
    <text evidence="2">Belongs to the SUA5 family.</text>
</comment>
<dbReference type="HOGENOM" id="CLU_031397_3_1_0"/>
<evidence type="ECO:0000256" key="4">
    <source>
        <dbReference type="ARBA" id="ARBA00022490"/>
    </source>
</evidence>
<dbReference type="PROSITE" id="PS51163">
    <property type="entry name" value="YRDC"/>
    <property type="match status" value="1"/>
</dbReference>
<evidence type="ECO:0000256" key="10">
    <source>
        <dbReference type="ARBA" id="ARBA00029774"/>
    </source>
</evidence>
<comment type="catalytic activity">
    <reaction evidence="11">
        <text>L-threonine + hydrogencarbonate + ATP = L-threonylcarbamoyladenylate + diphosphate + H2O</text>
        <dbReference type="Rhea" id="RHEA:36407"/>
        <dbReference type="ChEBI" id="CHEBI:15377"/>
        <dbReference type="ChEBI" id="CHEBI:17544"/>
        <dbReference type="ChEBI" id="CHEBI:30616"/>
        <dbReference type="ChEBI" id="CHEBI:33019"/>
        <dbReference type="ChEBI" id="CHEBI:57926"/>
        <dbReference type="ChEBI" id="CHEBI:73682"/>
        <dbReference type="EC" id="2.7.7.87"/>
    </reaction>
</comment>
<dbReference type="Proteomes" id="UP000002572">
    <property type="component" value="Chromosome"/>
</dbReference>
<dbReference type="eggNOG" id="COG0009">
    <property type="taxonomic scope" value="Bacteria"/>
</dbReference>
<dbReference type="GO" id="GO:0005737">
    <property type="term" value="C:cytoplasm"/>
    <property type="evidence" value="ECO:0007669"/>
    <property type="project" value="UniProtKB-SubCell"/>
</dbReference>
<dbReference type="InterPro" id="IPR017945">
    <property type="entry name" value="DHBP_synth_RibB-like_a/b_dom"/>
</dbReference>
<dbReference type="PANTHER" id="PTHR17490:SF16">
    <property type="entry name" value="THREONYLCARBAMOYL-AMP SYNTHASE"/>
    <property type="match status" value="1"/>
</dbReference>
<dbReference type="GO" id="GO:0006450">
    <property type="term" value="P:regulation of translational fidelity"/>
    <property type="evidence" value="ECO:0007669"/>
    <property type="project" value="TreeGrafter"/>
</dbReference>
<dbReference type="GO" id="GO:0003725">
    <property type="term" value="F:double-stranded RNA binding"/>
    <property type="evidence" value="ECO:0007669"/>
    <property type="project" value="InterPro"/>
</dbReference>
<keyword evidence="14" id="KW-1185">Reference proteome</keyword>
<evidence type="ECO:0000313" key="14">
    <source>
        <dbReference type="Proteomes" id="UP000002572"/>
    </source>
</evidence>
<keyword evidence="9" id="KW-0067">ATP-binding</keyword>
<reference evidence="13 14" key="1">
    <citation type="submission" date="2010-12" db="EMBL/GenBank/DDBJ databases">
        <title>Complete sequence of Desulfurispirillum indicum S5.</title>
        <authorList>
            <consortium name="US DOE Joint Genome Institute"/>
            <person name="Lucas S."/>
            <person name="Copeland A."/>
            <person name="Lapidus A."/>
            <person name="Cheng J.-F."/>
            <person name="Goodwin L."/>
            <person name="Pitluck S."/>
            <person name="Chertkov O."/>
            <person name="Held B."/>
            <person name="Detter J.C."/>
            <person name="Han C."/>
            <person name="Tapia R."/>
            <person name="Land M."/>
            <person name="Hauser L."/>
            <person name="Kyrpides N."/>
            <person name="Ivanova N."/>
            <person name="Mikhailova N."/>
            <person name="Haggblom M."/>
            <person name="Rauschenbach I."/>
            <person name="Bini E."/>
            <person name="Woyke T."/>
        </authorList>
    </citation>
    <scope>NUCLEOTIDE SEQUENCE [LARGE SCALE GENOMIC DNA]</scope>
    <source>
        <strain evidence="14">ATCC BAA-1389 / DSM 22839 / S5</strain>
    </source>
</reference>
<dbReference type="Pfam" id="PF01300">
    <property type="entry name" value="Sua5_yciO_yrdC"/>
    <property type="match status" value="1"/>
</dbReference>
<evidence type="ECO:0000313" key="13">
    <source>
        <dbReference type="EMBL" id="ADU65303.1"/>
    </source>
</evidence>
<dbReference type="GO" id="GO:0008033">
    <property type="term" value="P:tRNA processing"/>
    <property type="evidence" value="ECO:0007669"/>
    <property type="project" value="UniProtKB-KW"/>
</dbReference>
<dbReference type="AlphaFoldDB" id="E6W0X1"/>
<dbReference type="SUPFAM" id="SSF55821">
    <property type="entry name" value="YrdC/RibB"/>
    <property type="match status" value="1"/>
</dbReference>
<dbReference type="GO" id="GO:0061710">
    <property type="term" value="F:L-threonylcarbamoyladenylate synthase"/>
    <property type="evidence" value="ECO:0007669"/>
    <property type="project" value="UniProtKB-EC"/>
</dbReference>